<sequence>MKFLRSPSDIKLGDYGHFTDDEDFYCEGNLFAELESLSSKPNITSTQHKISEMGKHQREGGVVRAYNYCPVIFTELYKPLGLSLPSNDDLKSLLASFSTRLTNRYLITRVIQCTHNPRRPGPGTTRLYNIAKPFVWHRNEGAGPGVSRAARWNAG</sequence>
<dbReference type="AlphaFoldDB" id="A0A0C3DMK6"/>
<evidence type="ECO:0000313" key="1">
    <source>
        <dbReference type="EMBL" id="KIM57271.1"/>
    </source>
</evidence>
<reference evidence="1 2" key="1">
    <citation type="submission" date="2014-04" db="EMBL/GenBank/DDBJ databases">
        <authorList>
            <consortium name="DOE Joint Genome Institute"/>
            <person name="Kuo A."/>
            <person name="Kohler A."/>
            <person name="Nagy L.G."/>
            <person name="Floudas D."/>
            <person name="Copeland A."/>
            <person name="Barry K.W."/>
            <person name="Cichocki N."/>
            <person name="Veneault-Fourrey C."/>
            <person name="LaButti K."/>
            <person name="Lindquist E.A."/>
            <person name="Lipzen A."/>
            <person name="Lundell T."/>
            <person name="Morin E."/>
            <person name="Murat C."/>
            <person name="Sun H."/>
            <person name="Tunlid A."/>
            <person name="Henrissat B."/>
            <person name="Grigoriev I.V."/>
            <person name="Hibbett D.S."/>
            <person name="Martin F."/>
            <person name="Nordberg H.P."/>
            <person name="Cantor M.N."/>
            <person name="Hua S.X."/>
        </authorList>
    </citation>
    <scope>NUCLEOTIDE SEQUENCE [LARGE SCALE GENOMIC DNA]</scope>
    <source>
        <strain evidence="1 2">Foug A</strain>
    </source>
</reference>
<organism evidence="1 2">
    <name type="scientific">Scleroderma citrinum Foug A</name>
    <dbReference type="NCBI Taxonomy" id="1036808"/>
    <lineage>
        <taxon>Eukaryota</taxon>
        <taxon>Fungi</taxon>
        <taxon>Dikarya</taxon>
        <taxon>Basidiomycota</taxon>
        <taxon>Agaricomycotina</taxon>
        <taxon>Agaricomycetes</taxon>
        <taxon>Agaricomycetidae</taxon>
        <taxon>Boletales</taxon>
        <taxon>Sclerodermatineae</taxon>
        <taxon>Sclerodermataceae</taxon>
        <taxon>Scleroderma</taxon>
    </lineage>
</organism>
<dbReference type="EMBL" id="KN822103">
    <property type="protein sequence ID" value="KIM57271.1"/>
    <property type="molecule type" value="Genomic_DNA"/>
</dbReference>
<dbReference type="HOGENOM" id="CLU_104751_1_0_1"/>
<proteinExistence type="predicted"/>
<evidence type="ECO:0000313" key="2">
    <source>
        <dbReference type="Proteomes" id="UP000053989"/>
    </source>
</evidence>
<dbReference type="InParanoid" id="A0A0C3DMK6"/>
<protein>
    <submittedName>
        <fullName evidence="1">Uncharacterized protein</fullName>
    </submittedName>
</protein>
<gene>
    <name evidence="1" type="ORF">SCLCIDRAFT_1219603</name>
</gene>
<name>A0A0C3DMK6_9AGAM</name>
<dbReference type="STRING" id="1036808.A0A0C3DMK6"/>
<dbReference type="Proteomes" id="UP000053989">
    <property type="component" value="Unassembled WGS sequence"/>
</dbReference>
<dbReference type="OrthoDB" id="2685494at2759"/>
<reference evidence="2" key="2">
    <citation type="submission" date="2015-01" db="EMBL/GenBank/DDBJ databases">
        <title>Evolutionary Origins and Diversification of the Mycorrhizal Mutualists.</title>
        <authorList>
            <consortium name="DOE Joint Genome Institute"/>
            <consortium name="Mycorrhizal Genomics Consortium"/>
            <person name="Kohler A."/>
            <person name="Kuo A."/>
            <person name="Nagy L.G."/>
            <person name="Floudas D."/>
            <person name="Copeland A."/>
            <person name="Barry K.W."/>
            <person name="Cichocki N."/>
            <person name="Veneault-Fourrey C."/>
            <person name="LaButti K."/>
            <person name="Lindquist E.A."/>
            <person name="Lipzen A."/>
            <person name="Lundell T."/>
            <person name="Morin E."/>
            <person name="Murat C."/>
            <person name="Riley R."/>
            <person name="Ohm R."/>
            <person name="Sun H."/>
            <person name="Tunlid A."/>
            <person name="Henrissat B."/>
            <person name="Grigoriev I.V."/>
            <person name="Hibbett D.S."/>
            <person name="Martin F."/>
        </authorList>
    </citation>
    <scope>NUCLEOTIDE SEQUENCE [LARGE SCALE GENOMIC DNA]</scope>
    <source>
        <strain evidence="2">Foug A</strain>
    </source>
</reference>
<accession>A0A0C3DMK6</accession>
<keyword evidence="2" id="KW-1185">Reference proteome</keyword>